<reference evidence="1" key="2">
    <citation type="submission" date="2017-04" db="EMBL/GenBank/DDBJ databases">
        <authorList>
            <person name="Afonso C.L."/>
            <person name="Miller P.J."/>
            <person name="Scott M.A."/>
            <person name="Spackman E."/>
            <person name="Goraichik I."/>
            <person name="Dimitrov K.M."/>
            <person name="Suarez D.L."/>
            <person name="Swayne D.E."/>
        </authorList>
    </citation>
    <scope>NUCLEOTIDE SEQUENCE</scope>
    <source>
        <strain evidence="1">B_009152_10</strain>
    </source>
</reference>
<proteinExistence type="predicted"/>
<accession>A0A1X1L6X0</accession>
<dbReference type="RefSeq" id="WP_084930088.1">
    <property type="nucleotide sequence ID" value="NZ_CP047883.1"/>
</dbReference>
<name>A0A1X1L6X0_STRMT</name>
<dbReference type="Proteomes" id="UP000501099">
    <property type="component" value="Chromosome"/>
</dbReference>
<evidence type="ECO:0000313" key="2">
    <source>
        <dbReference type="EMBL" id="QKL32466.1"/>
    </source>
</evidence>
<organism evidence="1 3">
    <name type="scientific">Streptococcus mitis</name>
    <dbReference type="NCBI Taxonomy" id="28037"/>
    <lineage>
        <taxon>Bacteria</taxon>
        <taxon>Bacillati</taxon>
        <taxon>Bacillota</taxon>
        <taxon>Bacilli</taxon>
        <taxon>Lactobacillales</taxon>
        <taxon>Streptococcaceae</taxon>
        <taxon>Streptococcus</taxon>
        <taxon>Streptococcus mitis group</taxon>
    </lineage>
</organism>
<protein>
    <recommendedName>
        <fullName evidence="5">PqqD family protein</fullName>
    </recommendedName>
</protein>
<dbReference type="Proteomes" id="UP000193206">
    <property type="component" value="Unassembled WGS sequence"/>
</dbReference>
<gene>
    <name evidence="1" type="ORF">B7692_04960</name>
    <name evidence="2" type="ORF">M594_01605</name>
</gene>
<dbReference type="EMBL" id="NCVN01000018">
    <property type="protein sequence ID" value="ORP07438.1"/>
    <property type="molecule type" value="Genomic_DNA"/>
</dbReference>
<evidence type="ECO:0000313" key="3">
    <source>
        <dbReference type="Proteomes" id="UP000193206"/>
    </source>
</evidence>
<dbReference type="AlphaFoldDB" id="A0A1X1L6X0"/>
<dbReference type="EMBL" id="CP047883">
    <property type="protein sequence ID" value="QKL32466.1"/>
    <property type="molecule type" value="Genomic_DNA"/>
</dbReference>
<evidence type="ECO:0008006" key="5">
    <source>
        <dbReference type="Google" id="ProtNLM"/>
    </source>
</evidence>
<evidence type="ECO:0000313" key="1">
    <source>
        <dbReference type="EMBL" id="ORP07438.1"/>
    </source>
</evidence>
<sequence length="93" mass="11039">MAYKISHDIDITEDNGYQVLHRYSDDTYFSLQKDYLFILLSYNGLNNLNDIAKVFSNHKGISINCSLEYVEKVQNYFISERIIFKDENKNHSY</sequence>
<reference evidence="1 3" key="1">
    <citation type="journal article" date="2016" name="Eur. J. Clin. Microbiol. Infect. Dis.">
        <title>Whole genome sequencing as a tool for phylogenetic analysis of clinical strains of Mitis group streptococci.</title>
        <authorList>
            <person name="Rasmussen L.H."/>
            <person name="Dargis R."/>
            <person name="Hojholt K."/>
            <person name="Christensen J.J."/>
            <person name="Skovgaard O."/>
            <person name="Justesen U.S."/>
            <person name="Rosenvinge F.S."/>
            <person name="Moser C."/>
            <person name="Lukjancenko O."/>
            <person name="Rasmussen S."/>
            <person name="Nielsen X.C."/>
        </authorList>
    </citation>
    <scope>NUCLEOTIDE SEQUENCE [LARGE SCALE GENOMIC DNA]</scope>
    <source>
        <strain evidence="1 3">B_009152_10</strain>
    </source>
</reference>
<evidence type="ECO:0000313" key="4">
    <source>
        <dbReference type="Proteomes" id="UP000501099"/>
    </source>
</evidence>
<reference evidence="2 4" key="3">
    <citation type="submission" date="2020-01" db="EMBL/GenBank/DDBJ databases">
        <title>Complete genome sequence of the tetracycline resistane Streptococcus mitis isolate S022-V3-A4.</title>
        <authorList>
            <person name="Pinzauti D."/>
            <person name="Iannelli F."/>
            <person name="Pozzi G."/>
            <person name="Santoro F."/>
        </authorList>
    </citation>
    <scope>NUCLEOTIDE SEQUENCE [LARGE SCALE GENOMIC DNA]</scope>
    <source>
        <strain evidence="2 4">S022-V3-A4</strain>
    </source>
</reference>